<organism evidence="1">
    <name type="scientific">marine sediment metagenome</name>
    <dbReference type="NCBI Taxonomy" id="412755"/>
    <lineage>
        <taxon>unclassified sequences</taxon>
        <taxon>metagenomes</taxon>
        <taxon>ecological metagenomes</taxon>
    </lineage>
</organism>
<proteinExistence type="predicted"/>
<evidence type="ECO:0000313" key="1">
    <source>
        <dbReference type="EMBL" id="GAH80856.1"/>
    </source>
</evidence>
<protein>
    <submittedName>
        <fullName evidence="1">Uncharacterized protein</fullName>
    </submittedName>
</protein>
<gene>
    <name evidence="1" type="ORF">S03H2_68137</name>
</gene>
<name>X1IEJ3_9ZZZZ</name>
<sequence length="108" mass="12794">MFQAYQRRFITEGDLKVFMKTIEIPPYLRDVMLNVAYRPLTRVDVRRMYDDGILDINQVYAAYLDHGYSPDNATLMTQWTIRYAEPNEKELSRAQITDLMIDGHLSRE</sequence>
<comment type="caution">
    <text evidence="1">The sequence shown here is derived from an EMBL/GenBank/DDBJ whole genome shotgun (WGS) entry which is preliminary data.</text>
</comment>
<dbReference type="EMBL" id="BARU01044744">
    <property type="protein sequence ID" value="GAH80856.1"/>
    <property type="molecule type" value="Genomic_DNA"/>
</dbReference>
<accession>X1IEJ3</accession>
<dbReference type="AlphaFoldDB" id="X1IEJ3"/>
<reference evidence="1" key="1">
    <citation type="journal article" date="2014" name="Front. Microbiol.">
        <title>High frequency of phylogenetically diverse reductive dehalogenase-homologous genes in deep subseafloor sedimentary metagenomes.</title>
        <authorList>
            <person name="Kawai M."/>
            <person name="Futagami T."/>
            <person name="Toyoda A."/>
            <person name="Takaki Y."/>
            <person name="Nishi S."/>
            <person name="Hori S."/>
            <person name="Arai W."/>
            <person name="Tsubouchi T."/>
            <person name="Morono Y."/>
            <person name="Uchiyama I."/>
            <person name="Ito T."/>
            <person name="Fujiyama A."/>
            <person name="Inagaki F."/>
            <person name="Takami H."/>
        </authorList>
    </citation>
    <scope>NUCLEOTIDE SEQUENCE</scope>
    <source>
        <strain evidence="1">Expedition CK06-06</strain>
    </source>
</reference>
<feature type="non-terminal residue" evidence="1">
    <location>
        <position position="108"/>
    </location>
</feature>